<accession>A0A5N5H328</accession>
<dbReference type="Proteomes" id="UP000327157">
    <property type="component" value="Chromosome 4"/>
</dbReference>
<comment type="caution">
    <text evidence="2">The sequence shown here is derived from an EMBL/GenBank/DDBJ whole genome shotgun (WGS) entry which is preliminary data.</text>
</comment>
<evidence type="ECO:0000313" key="3">
    <source>
        <dbReference type="Proteomes" id="UP000327157"/>
    </source>
</evidence>
<dbReference type="OrthoDB" id="1164070at2759"/>
<dbReference type="PANTHER" id="PTHR31973:SF199">
    <property type="entry name" value="SWIM-TYPE DOMAIN-CONTAINING PROTEIN"/>
    <property type="match status" value="1"/>
</dbReference>
<keyword evidence="3" id="KW-1185">Reference proteome</keyword>
<protein>
    <recommendedName>
        <fullName evidence="1">MULE transposase domain-containing protein</fullName>
    </recommendedName>
</protein>
<name>A0A5N5H328_9ROSA</name>
<sequence length="346" mass="40198">MSIHCKCNIICKNGRKIWFKKNDNLRIMVNCNQSCSKEELRQEVSTQQIYRVRQRAKKANEGSWVKQYNKLGQCVEVLKEFNPGSTIVLKTQMRGNIFLIAYVIVDIENQNTWESFIEILKEDLGMENSHGYAFITDKQKGLGNAIQSLMPNEEHGHCLRHLCNNFKKKHIGLALKQTLWDAARSTSIPWWQAIMEKLTNKDLEAYKWLNTKPANNWSMSHFKEEFKCDILQNNLCEAFHGAITKVKDKPILIMLRVIMKDLIFRMANRRLPGDALAKMDLCGIPCAHAMTCIPRKHQDPHIYVGDCYKQATYLRAYSPIITPTLTPDQWPNHFKSPLNRGRPWSF</sequence>
<reference evidence="2 3" key="1">
    <citation type="submission" date="2019-09" db="EMBL/GenBank/DDBJ databases">
        <authorList>
            <person name="Ou C."/>
        </authorList>
    </citation>
    <scope>NUCLEOTIDE SEQUENCE [LARGE SCALE GENOMIC DNA]</scope>
    <source>
        <strain evidence="2">S2</strain>
        <tissue evidence="2">Leaf</tissue>
    </source>
</reference>
<evidence type="ECO:0000313" key="2">
    <source>
        <dbReference type="EMBL" id="KAB2622315.1"/>
    </source>
</evidence>
<organism evidence="2 3">
    <name type="scientific">Pyrus ussuriensis x Pyrus communis</name>
    <dbReference type="NCBI Taxonomy" id="2448454"/>
    <lineage>
        <taxon>Eukaryota</taxon>
        <taxon>Viridiplantae</taxon>
        <taxon>Streptophyta</taxon>
        <taxon>Embryophyta</taxon>
        <taxon>Tracheophyta</taxon>
        <taxon>Spermatophyta</taxon>
        <taxon>Magnoliopsida</taxon>
        <taxon>eudicotyledons</taxon>
        <taxon>Gunneridae</taxon>
        <taxon>Pentapetalae</taxon>
        <taxon>rosids</taxon>
        <taxon>fabids</taxon>
        <taxon>Rosales</taxon>
        <taxon>Rosaceae</taxon>
        <taxon>Amygdaloideae</taxon>
        <taxon>Maleae</taxon>
        <taxon>Pyrus</taxon>
    </lineage>
</organism>
<feature type="domain" description="MULE transposase" evidence="1">
    <location>
        <begin position="91"/>
        <end position="165"/>
    </location>
</feature>
<dbReference type="PANTHER" id="PTHR31973">
    <property type="entry name" value="POLYPROTEIN, PUTATIVE-RELATED"/>
    <property type="match status" value="1"/>
</dbReference>
<evidence type="ECO:0000259" key="1">
    <source>
        <dbReference type="Pfam" id="PF10551"/>
    </source>
</evidence>
<dbReference type="Pfam" id="PF10551">
    <property type="entry name" value="MULE"/>
    <property type="match status" value="1"/>
</dbReference>
<dbReference type="AlphaFoldDB" id="A0A5N5H328"/>
<reference evidence="3" key="2">
    <citation type="submission" date="2019-10" db="EMBL/GenBank/DDBJ databases">
        <title>A de novo genome assembly of a pear dwarfing rootstock.</title>
        <authorList>
            <person name="Wang F."/>
            <person name="Wang J."/>
            <person name="Li S."/>
            <person name="Zhang Y."/>
            <person name="Fang M."/>
            <person name="Ma L."/>
            <person name="Zhao Y."/>
            <person name="Jiang S."/>
        </authorList>
    </citation>
    <scope>NUCLEOTIDE SEQUENCE [LARGE SCALE GENOMIC DNA]</scope>
</reference>
<proteinExistence type="predicted"/>
<dbReference type="EMBL" id="SMOL01000231">
    <property type="protein sequence ID" value="KAB2622315.1"/>
    <property type="molecule type" value="Genomic_DNA"/>
</dbReference>
<dbReference type="InterPro" id="IPR018289">
    <property type="entry name" value="MULE_transposase_dom"/>
</dbReference>
<reference evidence="2 3" key="3">
    <citation type="submission" date="2019-11" db="EMBL/GenBank/DDBJ databases">
        <title>A de novo genome assembly of a pear dwarfing rootstock.</title>
        <authorList>
            <person name="Wang F."/>
            <person name="Wang J."/>
            <person name="Li S."/>
            <person name="Zhang Y."/>
            <person name="Fang M."/>
            <person name="Ma L."/>
            <person name="Zhao Y."/>
            <person name="Jiang S."/>
        </authorList>
    </citation>
    <scope>NUCLEOTIDE SEQUENCE [LARGE SCALE GENOMIC DNA]</scope>
    <source>
        <strain evidence="2">S2</strain>
        <tissue evidence="2">Leaf</tissue>
    </source>
</reference>
<gene>
    <name evidence="2" type="ORF">D8674_024497</name>
</gene>